<protein>
    <submittedName>
        <fullName evidence="8">Alpha-xylosidase</fullName>
        <ecNumber evidence="8">3.2.1.177</ecNumber>
    </submittedName>
</protein>
<dbReference type="Proteomes" id="UP001555100">
    <property type="component" value="Unassembled WGS sequence"/>
</dbReference>
<dbReference type="InterPro" id="IPR000322">
    <property type="entry name" value="Glyco_hydro_31_TIM"/>
</dbReference>
<keyword evidence="2 4" id="KW-0378">Hydrolase</keyword>
<evidence type="ECO:0000313" key="8">
    <source>
        <dbReference type="EMBL" id="MEW6954306.1"/>
    </source>
</evidence>
<dbReference type="InterPro" id="IPR025887">
    <property type="entry name" value="Glyco_hydro_31_N_dom"/>
</dbReference>
<dbReference type="Pfam" id="PF21365">
    <property type="entry name" value="Glyco_hydro_31_3rd"/>
    <property type="match status" value="1"/>
</dbReference>
<evidence type="ECO:0000256" key="2">
    <source>
        <dbReference type="ARBA" id="ARBA00022801"/>
    </source>
</evidence>
<dbReference type="NCBIfam" id="NF007940">
    <property type="entry name" value="PRK10658.1"/>
    <property type="match status" value="1"/>
</dbReference>
<dbReference type="CDD" id="cd14752">
    <property type="entry name" value="GH31_N"/>
    <property type="match status" value="1"/>
</dbReference>
<organism evidence="8 9">
    <name type="scientific">Trueperella pyogenes</name>
    <dbReference type="NCBI Taxonomy" id="1661"/>
    <lineage>
        <taxon>Bacteria</taxon>
        <taxon>Bacillati</taxon>
        <taxon>Actinomycetota</taxon>
        <taxon>Actinomycetes</taxon>
        <taxon>Actinomycetales</taxon>
        <taxon>Actinomycetaceae</taxon>
        <taxon>Trueperella</taxon>
    </lineage>
</organism>
<sequence length="755" mass="85760">MKFTDGYWLYRNGWSVLHPRTIQRIEKIERGIRIYAPTSYLVERGDEVGATILTISITAVADGIVKTKIEHFYGYLNPQPVFDIAQDQAPNYSVRIVGTEGVLASGDLRVKIGSSDGFRIEYYRGDELLTASIPRSTGLAVSPKGEKFLHEQLLVQPNEFVYGLGERFGPTIKNGQHIEMWNADGGTATQQAYKNVPFYLTNRNYGVLVNHPEKVEYEVCSEINSRVQFSVPGDSLEYFVITGADPKDVIKRYTDLTGKPPHVPEWSYGLWLSTSFRTDYSEETVTGFLDEMDKLGIPVSVLHLDCYWMRPSHWCDLVWDPEKFPDPDRMLRNYHERGIKVCVWINPYLGQQSDVWSEAKVKGYLLKATDGSVRQWDHWQSGLSWIDFTNPEATEWWKSKLKELLRQGVDCFKTDFGERVPTDVIWHDGSDPMRMHNYYTYLYNRAAYEAIAEERGEQEALVFARSATVGSQTLPVHWGGDSEPTFVSMAETLRGGLGFGLTGFPYWSHDMGGFEGKPDPVLFSRWFAFGMFSSHSRLHGSNSYRVPWIYGEDAVRVAKKFTQIKRMLLPYLRQLENDATELSIPFIRHMILEFPNDLGSATVDTQYMFGPNILVAPVFNNTGDADVYLPTAGWTSLLTGERYEERGWFRQQYAIDDLPLLVPDGAVIPLLLEDGRKVLALFAPQDGETEITVEWKEGEREKIVLQVFGEDVDVTSPDCGVAALAIYNASSNELVDSTMNELLPLAAPKIWKTLK</sequence>
<name>A0ABV3NAR5_9ACTO</name>
<dbReference type="GO" id="GO:0061634">
    <property type="term" value="F:alpha-D-xyloside xylohydrolase"/>
    <property type="evidence" value="ECO:0007669"/>
    <property type="project" value="UniProtKB-EC"/>
</dbReference>
<feature type="domain" description="Glycosyl hydrolase family 31 C-terminal" evidence="7">
    <location>
        <begin position="584"/>
        <end position="668"/>
    </location>
</feature>
<gene>
    <name evidence="8" type="primary">yicI</name>
    <name evidence="8" type="ORF">V3M73_04640</name>
</gene>
<feature type="domain" description="Glycoside hydrolase family 31 N-terminal" evidence="6">
    <location>
        <begin position="54"/>
        <end position="217"/>
    </location>
</feature>
<keyword evidence="9" id="KW-1185">Reference proteome</keyword>
<dbReference type="Gene3D" id="2.60.40.1760">
    <property type="entry name" value="glycosyl hydrolase (family 31)"/>
    <property type="match status" value="1"/>
</dbReference>
<evidence type="ECO:0000313" key="9">
    <source>
        <dbReference type="Proteomes" id="UP001555100"/>
    </source>
</evidence>
<feature type="domain" description="Glycoside hydrolase family 31 TIM barrel" evidence="5">
    <location>
        <begin position="260"/>
        <end position="572"/>
    </location>
</feature>
<proteinExistence type="inferred from homology"/>
<reference evidence="8 9" key="1">
    <citation type="submission" date="2024-01" db="EMBL/GenBank/DDBJ databases">
        <title>Genomic analysis and antimicrobial resistance profiles of Trueperella pyogenes isolated from domestic and wild animals.</title>
        <authorList>
            <person name="Magossi G."/>
            <person name="Gzyl K.E."/>
            <person name="Holman D.B."/>
            <person name="Amat S."/>
        </authorList>
    </citation>
    <scope>NUCLEOTIDE SEQUENCE [LARGE SCALE GENOMIC DNA]</scope>
    <source>
        <strain evidence="8 9">1494</strain>
    </source>
</reference>
<dbReference type="InterPro" id="IPR013780">
    <property type="entry name" value="Glyco_hydro_b"/>
</dbReference>
<dbReference type="Pfam" id="PF13802">
    <property type="entry name" value="Gal_mutarotas_2"/>
    <property type="match status" value="1"/>
</dbReference>
<evidence type="ECO:0000259" key="7">
    <source>
        <dbReference type="Pfam" id="PF21365"/>
    </source>
</evidence>
<evidence type="ECO:0000256" key="3">
    <source>
        <dbReference type="ARBA" id="ARBA00023295"/>
    </source>
</evidence>
<dbReference type="SUPFAM" id="SSF51445">
    <property type="entry name" value="(Trans)glycosidases"/>
    <property type="match status" value="1"/>
</dbReference>
<keyword evidence="3 4" id="KW-0326">Glycosidase</keyword>
<dbReference type="InterPro" id="IPR011013">
    <property type="entry name" value="Gal_mutarotase_sf_dom"/>
</dbReference>
<dbReference type="InterPro" id="IPR050985">
    <property type="entry name" value="Alpha-glycosidase_related"/>
</dbReference>
<dbReference type="Pfam" id="PF01055">
    <property type="entry name" value="Glyco_hydro_31_2nd"/>
    <property type="match status" value="1"/>
</dbReference>
<dbReference type="PANTHER" id="PTHR43053">
    <property type="entry name" value="GLYCOSIDASE FAMILY 31"/>
    <property type="match status" value="1"/>
</dbReference>
<dbReference type="InterPro" id="IPR048395">
    <property type="entry name" value="Glyco_hydro_31_C"/>
</dbReference>
<evidence type="ECO:0000256" key="1">
    <source>
        <dbReference type="ARBA" id="ARBA00007806"/>
    </source>
</evidence>
<dbReference type="RefSeq" id="WP_367245903.1">
    <property type="nucleotide sequence ID" value="NZ_JBAGNM010000003.1"/>
</dbReference>
<comment type="similarity">
    <text evidence="1 4">Belongs to the glycosyl hydrolase 31 family.</text>
</comment>
<dbReference type="EMBL" id="JBAGNM010000003">
    <property type="protein sequence ID" value="MEW6954306.1"/>
    <property type="molecule type" value="Genomic_DNA"/>
</dbReference>
<dbReference type="SUPFAM" id="SSF51011">
    <property type="entry name" value="Glycosyl hydrolase domain"/>
    <property type="match status" value="1"/>
</dbReference>
<dbReference type="InterPro" id="IPR017853">
    <property type="entry name" value="GH"/>
</dbReference>
<comment type="caution">
    <text evidence="8">The sequence shown here is derived from an EMBL/GenBank/DDBJ whole genome shotgun (WGS) entry which is preliminary data.</text>
</comment>
<dbReference type="CDD" id="cd06593">
    <property type="entry name" value="GH31_xylosidase_YicI"/>
    <property type="match status" value="1"/>
</dbReference>
<dbReference type="Gene3D" id="2.60.40.1180">
    <property type="entry name" value="Golgi alpha-mannosidase II"/>
    <property type="match status" value="1"/>
</dbReference>
<dbReference type="PANTHER" id="PTHR43053:SF4">
    <property type="entry name" value="MYOGENESIS-REGULATING GLYCOSIDASE"/>
    <property type="match status" value="1"/>
</dbReference>
<evidence type="ECO:0000259" key="5">
    <source>
        <dbReference type="Pfam" id="PF01055"/>
    </source>
</evidence>
<dbReference type="Gene3D" id="3.20.20.80">
    <property type="entry name" value="Glycosidases"/>
    <property type="match status" value="1"/>
</dbReference>
<dbReference type="EC" id="3.2.1.177" evidence="8"/>
<accession>A0ABV3NAR5</accession>
<evidence type="ECO:0000256" key="4">
    <source>
        <dbReference type="RuleBase" id="RU361185"/>
    </source>
</evidence>
<evidence type="ECO:0000259" key="6">
    <source>
        <dbReference type="Pfam" id="PF13802"/>
    </source>
</evidence>
<dbReference type="SUPFAM" id="SSF74650">
    <property type="entry name" value="Galactose mutarotase-like"/>
    <property type="match status" value="1"/>
</dbReference>